<dbReference type="eggNOG" id="KOG2505">
    <property type="taxonomic scope" value="Eukaryota"/>
</dbReference>
<feature type="repeat" description="ANK" evidence="10">
    <location>
        <begin position="454"/>
        <end position="486"/>
    </location>
</feature>
<dbReference type="InParanoid" id="D8U8T5"/>
<dbReference type="EMBL" id="GL378369">
    <property type="protein sequence ID" value="EFJ43803.1"/>
    <property type="molecule type" value="Genomic_DNA"/>
</dbReference>
<feature type="active site" evidence="11">
    <location>
        <position position="270"/>
    </location>
</feature>
<gene>
    <name evidence="14" type="ORF">VOLCADRAFT_106637</name>
</gene>
<dbReference type="GO" id="GO:0036503">
    <property type="term" value="P:ERAD pathway"/>
    <property type="evidence" value="ECO:0007669"/>
    <property type="project" value="TreeGrafter"/>
</dbReference>
<dbReference type="RefSeq" id="XP_002955049.1">
    <property type="nucleotide sequence ID" value="XM_002955003.1"/>
</dbReference>
<dbReference type="GO" id="GO:0016787">
    <property type="term" value="F:hydrolase activity"/>
    <property type="evidence" value="ECO:0007669"/>
    <property type="project" value="UniProtKB-KW"/>
</dbReference>
<keyword evidence="9" id="KW-0175">Coiled coil</keyword>
<evidence type="ECO:0000256" key="9">
    <source>
        <dbReference type="ARBA" id="ARBA00023054"/>
    </source>
</evidence>
<feature type="region of interest" description="Disordered" evidence="12">
    <location>
        <begin position="110"/>
        <end position="157"/>
    </location>
</feature>
<keyword evidence="5" id="KW-0677">Repeat</keyword>
<evidence type="ECO:0000256" key="11">
    <source>
        <dbReference type="PROSITE-ProRule" id="PRU01389"/>
    </source>
</evidence>
<keyword evidence="7 11" id="KW-0378">Hydrolase</keyword>
<dbReference type="OrthoDB" id="429841at2759"/>
<organism evidence="15">
    <name type="scientific">Volvox carteri f. nagariensis</name>
    <dbReference type="NCBI Taxonomy" id="3068"/>
    <lineage>
        <taxon>Eukaryota</taxon>
        <taxon>Viridiplantae</taxon>
        <taxon>Chlorophyta</taxon>
        <taxon>core chlorophytes</taxon>
        <taxon>Chlorophyceae</taxon>
        <taxon>CS clade</taxon>
        <taxon>Chlamydomonadales</taxon>
        <taxon>Volvocaceae</taxon>
        <taxon>Volvox</taxon>
    </lineage>
</organism>
<dbReference type="FunCoup" id="D8U8T5">
    <property type="interactions" value="1033"/>
</dbReference>
<feature type="compositionally biased region" description="Low complexity" evidence="12">
    <location>
        <begin position="599"/>
        <end position="621"/>
    </location>
</feature>
<dbReference type="KEGG" id="vcn:VOLCADRAFT_106637"/>
<dbReference type="InterPro" id="IPR002110">
    <property type="entry name" value="Ankyrin_rpt"/>
</dbReference>
<feature type="region of interest" description="Disordered" evidence="12">
    <location>
        <begin position="26"/>
        <end position="49"/>
    </location>
</feature>
<dbReference type="Gene3D" id="1.25.40.20">
    <property type="entry name" value="Ankyrin repeat-containing domain"/>
    <property type="match status" value="1"/>
</dbReference>
<evidence type="ECO:0000256" key="1">
    <source>
        <dbReference type="ARBA" id="ARBA00004496"/>
    </source>
</evidence>
<name>D8U8T5_VOLCA</name>
<feature type="region of interest" description="Disordered" evidence="12">
    <location>
        <begin position="408"/>
        <end position="454"/>
    </location>
</feature>
<proteinExistence type="inferred from homology"/>
<comment type="similarity">
    <text evidence="2 11">Belongs to the ANKZF1/VMS1 family.</text>
</comment>
<protein>
    <recommendedName>
        <fullName evidence="13">VLRF1 domain-containing protein</fullName>
    </recommendedName>
</protein>
<dbReference type="PROSITE" id="PS52044">
    <property type="entry name" value="VLRF1"/>
    <property type="match status" value="1"/>
</dbReference>
<feature type="compositionally biased region" description="Basic and acidic residues" evidence="12">
    <location>
        <begin position="570"/>
        <end position="583"/>
    </location>
</feature>
<dbReference type="InterPro" id="IPR041175">
    <property type="entry name" value="VLRF1/Vms1"/>
</dbReference>
<dbReference type="PANTHER" id="PTHR16036">
    <property type="entry name" value="ANKYRIN REPEAT AND ZINC FINGER DOMAIN-CONTAINING PROTEIN 1"/>
    <property type="match status" value="1"/>
</dbReference>
<keyword evidence="15" id="KW-1185">Reference proteome</keyword>
<dbReference type="STRING" id="3068.D8U8T5"/>
<feature type="compositionally biased region" description="Low complexity" evidence="12">
    <location>
        <begin position="435"/>
        <end position="454"/>
    </location>
</feature>
<keyword evidence="8 10" id="KW-0040">ANK repeat</keyword>
<feature type="region of interest" description="Disordered" evidence="12">
    <location>
        <begin position="541"/>
        <end position="583"/>
    </location>
</feature>
<keyword evidence="4 11" id="KW-0540">Nuclease</keyword>
<sequence length="645" mass="68041">MTIVGYLFGLPQQFFASASALGETTQEASASQASQQLPVTTTPSSPARPAWRESGAVCLTCGIGVGCPGFSSPTEQREHFKTDWHRYNVKRRLVKQPAISEEQFERILEQDTEVSISGSESGSSEDDGLDVEDGEGGRGDGLGMADAGHGRKGTQAAASTIPRVTFQAADGSLFTVWRCLLRQDHVKAPQGQPSSPGELLGELRRLRAACGSWMVVLLRGGHFAATVFKAREARPLNSAKHDTDGLDCFDVTAHKTFHRYVVRAKAGGKQSTKDATGKYARSAGSRLRRYNEAALVRDIQELLASWANHVESADLIFVHAPASNARSLFSEGQTTLLPSNPRLRRVPFVTHRPTFSETKRVLRLLCAVFRPDAVEQLLQAQRSAHAEKEAEAAAAAAAGALEAAKLGSTAAVDNTGPSTSGTSTGPHKEEQPQHGAAEAAAASTGTAAAGGNIATEGPLHKAAKAGDAPRVQRLLDSGHDPSIRDAKGRTPYALAADKDTRDVFRRFMAQNMDRWNYAAAGIPSPLTEEMEAAQQAKKAAHKAKLKAKDAERKAAKAAAGGGAGSTGRTESAEERKQALEDEIAKAAAEAEAIAARLTASAKAATSSSVRAAASSSGSGKLSDADNGHSGGINDWRKCNSAKYST</sequence>
<dbReference type="InterPro" id="IPR047139">
    <property type="entry name" value="ANKZ1/VMS1"/>
</dbReference>
<dbReference type="GeneID" id="9622065"/>
<dbReference type="Pfam" id="PF18826">
    <property type="entry name" value="bVLRF1"/>
    <property type="match status" value="1"/>
</dbReference>
<evidence type="ECO:0000256" key="4">
    <source>
        <dbReference type="ARBA" id="ARBA00022722"/>
    </source>
</evidence>
<feature type="compositionally biased region" description="Low complexity" evidence="12">
    <location>
        <begin position="113"/>
        <end position="122"/>
    </location>
</feature>
<comment type="subcellular location">
    <subcellularLocation>
        <location evidence="1">Cytoplasm</location>
    </subcellularLocation>
</comment>
<feature type="region of interest" description="Disordered" evidence="12">
    <location>
        <begin position="599"/>
        <end position="645"/>
    </location>
</feature>
<reference evidence="14 15" key="1">
    <citation type="journal article" date="2010" name="Science">
        <title>Genomic analysis of organismal complexity in the multicellular green alga Volvox carteri.</title>
        <authorList>
            <person name="Prochnik S.E."/>
            <person name="Umen J."/>
            <person name="Nedelcu A.M."/>
            <person name="Hallmann A."/>
            <person name="Miller S.M."/>
            <person name="Nishii I."/>
            <person name="Ferris P."/>
            <person name="Kuo A."/>
            <person name="Mitros T."/>
            <person name="Fritz-Laylin L.K."/>
            <person name="Hellsten U."/>
            <person name="Chapman J."/>
            <person name="Simakov O."/>
            <person name="Rensing S.A."/>
            <person name="Terry A."/>
            <person name="Pangilinan J."/>
            <person name="Kapitonov V."/>
            <person name="Jurka J."/>
            <person name="Salamov A."/>
            <person name="Shapiro H."/>
            <person name="Schmutz J."/>
            <person name="Grimwood J."/>
            <person name="Lindquist E."/>
            <person name="Lucas S."/>
            <person name="Grigoriev I.V."/>
            <person name="Schmitt R."/>
            <person name="Kirk D."/>
            <person name="Rokhsar D.S."/>
        </authorList>
    </citation>
    <scope>NUCLEOTIDE SEQUENCE [LARGE SCALE GENOMIC DNA]</scope>
    <source>
        <strain evidence="15">f. Nagariensis / Eve</strain>
    </source>
</reference>
<evidence type="ECO:0000256" key="7">
    <source>
        <dbReference type="ARBA" id="ARBA00022801"/>
    </source>
</evidence>
<dbReference type="InterPro" id="IPR036770">
    <property type="entry name" value="Ankyrin_rpt-contain_sf"/>
</dbReference>
<evidence type="ECO:0000256" key="8">
    <source>
        <dbReference type="ARBA" id="ARBA00023043"/>
    </source>
</evidence>
<keyword evidence="3 11" id="KW-0963">Cytoplasm</keyword>
<dbReference type="GO" id="GO:0004519">
    <property type="term" value="F:endonuclease activity"/>
    <property type="evidence" value="ECO:0007669"/>
    <property type="project" value="UniProtKB-KW"/>
</dbReference>
<evidence type="ECO:0000256" key="12">
    <source>
        <dbReference type="SAM" id="MobiDB-lite"/>
    </source>
</evidence>
<evidence type="ECO:0000256" key="6">
    <source>
        <dbReference type="ARBA" id="ARBA00022759"/>
    </source>
</evidence>
<feature type="compositionally biased region" description="Low complexity" evidence="12">
    <location>
        <begin position="415"/>
        <end position="425"/>
    </location>
</feature>
<dbReference type="PANTHER" id="PTHR16036:SF2">
    <property type="entry name" value="TRNA ENDONUCLEASE ANKZF1"/>
    <property type="match status" value="1"/>
</dbReference>
<dbReference type="GO" id="GO:0005737">
    <property type="term" value="C:cytoplasm"/>
    <property type="evidence" value="ECO:0007669"/>
    <property type="project" value="UniProtKB-SubCell"/>
</dbReference>
<feature type="compositionally biased region" description="Acidic residues" evidence="12">
    <location>
        <begin position="123"/>
        <end position="134"/>
    </location>
</feature>
<dbReference type="PROSITE" id="PS50088">
    <property type="entry name" value="ANK_REPEAT"/>
    <property type="match status" value="1"/>
</dbReference>
<dbReference type="Proteomes" id="UP000001058">
    <property type="component" value="Unassembled WGS sequence"/>
</dbReference>
<keyword evidence="6 11" id="KW-0255">Endonuclease</keyword>
<dbReference type="PROSITE" id="PS50297">
    <property type="entry name" value="ANK_REP_REGION"/>
    <property type="match status" value="1"/>
</dbReference>
<dbReference type="SUPFAM" id="SSF48403">
    <property type="entry name" value="Ankyrin repeat"/>
    <property type="match status" value="1"/>
</dbReference>
<evidence type="ECO:0000313" key="14">
    <source>
        <dbReference type="EMBL" id="EFJ43803.1"/>
    </source>
</evidence>
<evidence type="ECO:0000256" key="3">
    <source>
        <dbReference type="ARBA" id="ARBA00022490"/>
    </source>
</evidence>
<comment type="domain">
    <text evidence="11">The VLRF1 domain mediates binding to the 60S ribosomal subunit.</text>
</comment>
<evidence type="ECO:0000259" key="13">
    <source>
        <dbReference type="PROSITE" id="PS52044"/>
    </source>
</evidence>
<dbReference type="AlphaFoldDB" id="D8U8T5"/>
<evidence type="ECO:0000313" key="15">
    <source>
        <dbReference type="Proteomes" id="UP000001058"/>
    </source>
</evidence>
<evidence type="ECO:0000256" key="10">
    <source>
        <dbReference type="PROSITE-ProRule" id="PRU00023"/>
    </source>
</evidence>
<evidence type="ECO:0000256" key="2">
    <source>
        <dbReference type="ARBA" id="ARBA00009262"/>
    </source>
</evidence>
<feature type="domain" description="VLRF1" evidence="13">
    <location>
        <begin position="209"/>
        <end position="368"/>
    </location>
</feature>
<evidence type="ECO:0000256" key="5">
    <source>
        <dbReference type="ARBA" id="ARBA00022737"/>
    </source>
</evidence>
<accession>D8U8T5</accession>